<evidence type="ECO:0000313" key="6">
    <source>
        <dbReference type="Proteomes" id="UP001516023"/>
    </source>
</evidence>
<feature type="compositionally biased region" description="Polar residues" evidence="4">
    <location>
        <begin position="1"/>
        <end position="27"/>
    </location>
</feature>
<dbReference type="PANTHER" id="PTHR24198:SF193">
    <property type="match status" value="1"/>
</dbReference>
<name>A0ABD3P455_9STRA</name>
<dbReference type="PROSITE" id="PS50088">
    <property type="entry name" value="ANK_REPEAT"/>
    <property type="match status" value="1"/>
</dbReference>
<dbReference type="InterPro" id="IPR002110">
    <property type="entry name" value="Ankyrin_rpt"/>
</dbReference>
<comment type="caution">
    <text evidence="5">The sequence shown here is derived from an EMBL/GenBank/DDBJ whole genome shotgun (WGS) entry which is preliminary data.</text>
</comment>
<gene>
    <name evidence="5" type="ORF">HJC23_001026</name>
</gene>
<sequence>MFNQFKTSQKDSSCLNSGQSPTSFDTNKQYEDMMNAGDTNDNFNYSGNGTGNFTYNADANNNVSNHNADETNWMEEALKNPQLASSAKFLLQTMSYVNNCSTSQGDGAGPSSTVCSSDNMSSSNQPVVPATFSGQRPQGNVMNNFASTNPLSAQETSVNNLYQGSRIMNSSGRQETGTPRSVSGSSRYAIGMTNPHGNALDHGFFDSCITSGSGDSMRNQQQQQFSSYNSMDNQSNQLFPQNQVATNQSQQQVRNQGLCVSSGNFNGVVLPNINQFNSCAIEKRLATPAFDELSNLEPADYRQETSDELDLLFLLDDSLPTEFNDALPTEFNETFSNGERTRNVTHTASSSVTNASHLCPTSAPTSNACLPGSSQLMQEHLREIAQQHMQQFQIAHVEHQLKMNQKQLARQQRDLQSKLDLNVFEPLKAEAPPVSLRDCAKKPRRETGTGKATLQPGNYGVVFNINPMTKQAANFGAMIASPPIASPGIGLVHPQTELSHNNICSMNMLSHSSKTEASSTIDYHISNPADSLNATRHQYLPVVGGGMKRKRATSTSTHSARLPEMTSLYEYFESMLNSRGYSLTKLSAKEIGYMSKPSPLQSASFGFAVCSSIKAGGAGRLGALLSSGLSPNPTNKFGDSPFFLACKRGLHELVKTFVDNGADVRVADGFGRTPLHHVAWSNDPCFTSAKILLEADARLICVTDNFGKTPLDFVVDSNRLKWLDFLESIKDSCWPPIKMGSSYAPEAKNGGLMPDPPNALPIELAEKVASGHVLPEEARRQASFVDN</sequence>
<dbReference type="SMART" id="SM00248">
    <property type="entry name" value="ANK"/>
    <property type="match status" value="2"/>
</dbReference>
<proteinExistence type="predicted"/>
<organism evidence="5 6">
    <name type="scientific">Cyclotella cryptica</name>
    <dbReference type="NCBI Taxonomy" id="29204"/>
    <lineage>
        <taxon>Eukaryota</taxon>
        <taxon>Sar</taxon>
        <taxon>Stramenopiles</taxon>
        <taxon>Ochrophyta</taxon>
        <taxon>Bacillariophyta</taxon>
        <taxon>Coscinodiscophyceae</taxon>
        <taxon>Thalassiosirophycidae</taxon>
        <taxon>Stephanodiscales</taxon>
        <taxon>Stephanodiscaceae</taxon>
        <taxon>Cyclotella</taxon>
    </lineage>
</organism>
<keyword evidence="2 3" id="KW-0040">ANK repeat</keyword>
<dbReference type="Pfam" id="PF12796">
    <property type="entry name" value="Ank_2"/>
    <property type="match status" value="1"/>
</dbReference>
<evidence type="ECO:0000256" key="2">
    <source>
        <dbReference type="ARBA" id="ARBA00023043"/>
    </source>
</evidence>
<evidence type="ECO:0000256" key="4">
    <source>
        <dbReference type="SAM" id="MobiDB-lite"/>
    </source>
</evidence>
<dbReference type="Gene3D" id="1.25.40.20">
    <property type="entry name" value="Ankyrin repeat-containing domain"/>
    <property type="match status" value="1"/>
</dbReference>
<feature type="region of interest" description="Disordered" evidence="4">
    <location>
        <begin position="103"/>
        <end position="122"/>
    </location>
</feature>
<protein>
    <submittedName>
        <fullName evidence="5">Uncharacterized protein</fullName>
    </submittedName>
</protein>
<feature type="region of interest" description="Disordered" evidence="4">
    <location>
        <begin position="1"/>
        <end position="28"/>
    </location>
</feature>
<keyword evidence="1" id="KW-0677">Repeat</keyword>
<reference evidence="5 6" key="1">
    <citation type="journal article" date="2020" name="G3 (Bethesda)">
        <title>Improved Reference Genome for Cyclotella cryptica CCMP332, a Model for Cell Wall Morphogenesis, Salinity Adaptation, and Lipid Production in Diatoms (Bacillariophyta).</title>
        <authorList>
            <person name="Roberts W.R."/>
            <person name="Downey K.M."/>
            <person name="Ruck E.C."/>
            <person name="Traller J.C."/>
            <person name="Alverson A.J."/>
        </authorList>
    </citation>
    <scope>NUCLEOTIDE SEQUENCE [LARGE SCALE GENOMIC DNA]</scope>
    <source>
        <strain evidence="5 6">CCMP332</strain>
    </source>
</reference>
<keyword evidence="6" id="KW-1185">Reference proteome</keyword>
<dbReference type="AlphaFoldDB" id="A0ABD3P455"/>
<accession>A0ABD3P455</accession>
<dbReference type="Proteomes" id="UP001516023">
    <property type="component" value="Unassembled WGS sequence"/>
</dbReference>
<evidence type="ECO:0000313" key="5">
    <source>
        <dbReference type="EMBL" id="KAL3782206.1"/>
    </source>
</evidence>
<dbReference type="EMBL" id="JABMIG020000293">
    <property type="protein sequence ID" value="KAL3782206.1"/>
    <property type="molecule type" value="Genomic_DNA"/>
</dbReference>
<evidence type="ECO:0000256" key="3">
    <source>
        <dbReference type="PROSITE-ProRule" id="PRU00023"/>
    </source>
</evidence>
<evidence type="ECO:0000256" key="1">
    <source>
        <dbReference type="ARBA" id="ARBA00022737"/>
    </source>
</evidence>
<feature type="repeat" description="ANK" evidence="3">
    <location>
        <begin position="637"/>
        <end position="669"/>
    </location>
</feature>
<dbReference type="PANTHER" id="PTHR24198">
    <property type="entry name" value="ANKYRIN REPEAT AND PROTEIN KINASE DOMAIN-CONTAINING PROTEIN"/>
    <property type="match status" value="1"/>
</dbReference>
<dbReference type="PROSITE" id="PS50297">
    <property type="entry name" value="ANK_REP_REGION"/>
    <property type="match status" value="1"/>
</dbReference>
<dbReference type="InterPro" id="IPR036770">
    <property type="entry name" value="Ankyrin_rpt-contain_sf"/>
</dbReference>
<dbReference type="SUPFAM" id="SSF48403">
    <property type="entry name" value="Ankyrin repeat"/>
    <property type="match status" value="1"/>
</dbReference>